<keyword evidence="1" id="KW-0238">DNA-binding</keyword>
<dbReference type="Pfam" id="PF00486">
    <property type="entry name" value="Trans_reg_C"/>
    <property type="match status" value="1"/>
</dbReference>
<comment type="caution">
    <text evidence="3">The sequence shown here is derived from an EMBL/GenBank/DDBJ whole genome shotgun (WGS) entry which is preliminary data.</text>
</comment>
<dbReference type="SUPFAM" id="SSF46894">
    <property type="entry name" value="C-terminal effector domain of the bipartite response regulators"/>
    <property type="match status" value="1"/>
</dbReference>
<dbReference type="RefSeq" id="WP_207139462.1">
    <property type="nucleotide sequence ID" value="NZ_JAEKJZ010000001.1"/>
</dbReference>
<sequence length="119" mass="13906">MDLNQENARLRDLLDVKDARIAELEGLVSDRVVSFPQEWDLSQIQSEMLRFLLKRPGKKESLHAALYWDRDDGGPDVRNVPVHVCLLRRKLKPHGIEISWLPDRGYFLSDDMKLKIRRG</sequence>
<dbReference type="GO" id="GO:0006355">
    <property type="term" value="P:regulation of DNA-templated transcription"/>
    <property type="evidence" value="ECO:0007669"/>
    <property type="project" value="InterPro"/>
</dbReference>
<feature type="domain" description="OmpR/PhoB-type" evidence="2">
    <location>
        <begin position="38"/>
        <end position="108"/>
    </location>
</feature>
<evidence type="ECO:0000313" key="4">
    <source>
        <dbReference type="Proteomes" id="UP000664096"/>
    </source>
</evidence>
<dbReference type="GO" id="GO:0000160">
    <property type="term" value="P:phosphorelay signal transduction system"/>
    <property type="evidence" value="ECO:0007669"/>
    <property type="project" value="InterPro"/>
</dbReference>
<dbReference type="InterPro" id="IPR036388">
    <property type="entry name" value="WH-like_DNA-bd_sf"/>
</dbReference>
<dbReference type="EMBL" id="JAEKJZ010000001">
    <property type="protein sequence ID" value="MBN9669930.1"/>
    <property type="molecule type" value="Genomic_DNA"/>
</dbReference>
<reference evidence="3" key="1">
    <citation type="submission" date="2020-12" db="EMBL/GenBank/DDBJ databases">
        <title>Oil enriched cultivation method for isolating marine PHA-producing bacteria.</title>
        <authorList>
            <person name="Zheng W."/>
            <person name="Yu S."/>
            <person name="Huang Y."/>
        </authorList>
    </citation>
    <scope>NUCLEOTIDE SEQUENCE</scope>
    <source>
        <strain evidence="3">SY-2-12</strain>
    </source>
</reference>
<accession>A0A939J3A3</accession>
<evidence type="ECO:0000259" key="2">
    <source>
        <dbReference type="Pfam" id="PF00486"/>
    </source>
</evidence>
<dbReference type="GO" id="GO:0003677">
    <property type="term" value="F:DNA binding"/>
    <property type="evidence" value="ECO:0007669"/>
    <property type="project" value="UniProtKB-KW"/>
</dbReference>
<evidence type="ECO:0000313" key="3">
    <source>
        <dbReference type="EMBL" id="MBN9669930.1"/>
    </source>
</evidence>
<gene>
    <name evidence="3" type="ORF">JF539_06245</name>
</gene>
<proteinExistence type="predicted"/>
<dbReference type="InterPro" id="IPR001867">
    <property type="entry name" value="OmpR/PhoB-type_DNA-bd"/>
</dbReference>
<name>A0A939J3A3_9HYPH</name>
<dbReference type="InterPro" id="IPR016032">
    <property type="entry name" value="Sig_transdc_resp-reg_C-effctor"/>
</dbReference>
<dbReference type="Gene3D" id="1.10.10.10">
    <property type="entry name" value="Winged helix-like DNA-binding domain superfamily/Winged helix DNA-binding domain"/>
    <property type="match status" value="1"/>
</dbReference>
<organism evidence="3 4">
    <name type="scientific">Roseibium aggregatum</name>
    <dbReference type="NCBI Taxonomy" id="187304"/>
    <lineage>
        <taxon>Bacteria</taxon>
        <taxon>Pseudomonadati</taxon>
        <taxon>Pseudomonadota</taxon>
        <taxon>Alphaproteobacteria</taxon>
        <taxon>Hyphomicrobiales</taxon>
        <taxon>Stappiaceae</taxon>
        <taxon>Roseibium</taxon>
    </lineage>
</organism>
<protein>
    <submittedName>
        <fullName evidence="3">Winged helix-turn-helix domain-containing protein</fullName>
    </submittedName>
</protein>
<evidence type="ECO:0000256" key="1">
    <source>
        <dbReference type="ARBA" id="ARBA00023125"/>
    </source>
</evidence>
<dbReference type="Proteomes" id="UP000664096">
    <property type="component" value="Unassembled WGS sequence"/>
</dbReference>
<dbReference type="AlphaFoldDB" id="A0A939J3A3"/>